<evidence type="ECO:0000256" key="19">
    <source>
        <dbReference type="ARBA" id="ARBA00050703"/>
    </source>
</evidence>
<comment type="similarity">
    <text evidence="3 27">Belongs to the acyl-CoA dehydrogenase family.</text>
</comment>
<dbReference type="FunFam" id="2.40.110.20:FF:000001">
    <property type="entry name" value="Acyl-CoA dehydrogenase AidB"/>
    <property type="match status" value="1"/>
</dbReference>
<feature type="domain" description="Acetyl-CoA dehydrogenase-like C-terminal" evidence="31">
    <location>
        <begin position="486"/>
        <end position="619"/>
    </location>
</feature>
<dbReference type="GO" id="GO:0070991">
    <property type="term" value="F:medium-chain fatty acyl-CoA dehydrogenase activity"/>
    <property type="evidence" value="ECO:0007669"/>
    <property type="project" value="UniProtKB-EC"/>
</dbReference>
<keyword evidence="9 27" id="KW-0274">FAD</keyword>
<keyword evidence="12" id="KW-0443">Lipid metabolism</keyword>
<dbReference type="FunFam" id="1.20.140.10:FF:000016">
    <property type="entry name" value="Acyl-CoA dehydrogenase FadE5"/>
    <property type="match status" value="1"/>
</dbReference>
<evidence type="ECO:0000256" key="13">
    <source>
        <dbReference type="ARBA" id="ARBA00047882"/>
    </source>
</evidence>
<gene>
    <name evidence="32" type="ORF">G5V58_24105</name>
</gene>
<keyword evidence="8 27" id="KW-0285">Flavoprotein</keyword>
<dbReference type="Proteomes" id="UP000502996">
    <property type="component" value="Chromosome"/>
</dbReference>
<evidence type="ECO:0000256" key="15">
    <source>
        <dbReference type="ARBA" id="ARBA00049247"/>
    </source>
</evidence>
<comment type="catalytic activity">
    <reaction evidence="18">
        <text>butanoyl-CoA + oxidized [electron-transfer flavoprotein] + H(+) = (2E)-butenoyl-CoA + reduced [electron-transfer flavoprotein]</text>
        <dbReference type="Rhea" id="RHEA:24004"/>
        <dbReference type="Rhea" id="RHEA-COMP:10685"/>
        <dbReference type="Rhea" id="RHEA-COMP:10686"/>
        <dbReference type="ChEBI" id="CHEBI:15378"/>
        <dbReference type="ChEBI" id="CHEBI:57332"/>
        <dbReference type="ChEBI" id="CHEBI:57371"/>
        <dbReference type="ChEBI" id="CHEBI:57692"/>
        <dbReference type="ChEBI" id="CHEBI:58307"/>
    </reaction>
</comment>
<dbReference type="EMBL" id="CP049257">
    <property type="protein sequence ID" value="QIG45424.1"/>
    <property type="molecule type" value="Genomic_DNA"/>
</dbReference>
<feature type="domain" description="Acyl-CoA oxidase/dehydrogenase middle" evidence="30">
    <location>
        <begin position="162"/>
        <end position="276"/>
    </location>
</feature>
<comment type="pathway">
    <text evidence="2">Lipid metabolism; fatty acid metabolism.</text>
</comment>
<evidence type="ECO:0000256" key="20">
    <source>
        <dbReference type="ARBA" id="ARBA00050877"/>
    </source>
</evidence>
<evidence type="ECO:0000256" key="25">
    <source>
        <dbReference type="ARBA" id="ARBA00077090"/>
    </source>
</evidence>
<dbReference type="InterPro" id="IPR006091">
    <property type="entry name" value="Acyl-CoA_Oxase/DH_mid-dom"/>
</dbReference>
<evidence type="ECO:0000259" key="30">
    <source>
        <dbReference type="Pfam" id="PF02770"/>
    </source>
</evidence>
<evidence type="ECO:0000313" key="33">
    <source>
        <dbReference type="Proteomes" id="UP000502996"/>
    </source>
</evidence>
<dbReference type="GO" id="GO:0006631">
    <property type="term" value="P:fatty acid metabolic process"/>
    <property type="evidence" value="ECO:0007669"/>
    <property type="project" value="UniProtKB-KW"/>
</dbReference>
<evidence type="ECO:0000256" key="7">
    <source>
        <dbReference type="ARBA" id="ARBA00012046"/>
    </source>
</evidence>
<dbReference type="PANTHER" id="PTHR42803:SF1">
    <property type="entry name" value="BROAD-SPECIFICITY LINEAR ACYL-COA DEHYDROGENASE FADE5"/>
    <property type="match status" value="1"/>
</dbReference>
<keyword evidence="33" id="KW-1185">Reference proteome</keyword>
<evidence type="ECO:0000256" key="21">
    <source>
        <dbReference type="ARBA" id="ARBA00052387"/>
    </source>
</evidence>
<comment type="catalytic activity">
    <reaction evidence="20">
        <text>octadecanoyl-CoA + oxidized [electron-transfer flavoprotein] + H(+) = (2E)-octadecenoyl-CoA + reduced [electron-transfer flavoprotein]</text>
        <dbReference type="Rhea" id="RHEA:47240"/>
        <dbReference type="Rhea" id="RHEA-COMP:10685"/>
        <dbReference type="Rhea" id="RHEA-COMP:10686"/>
        <dbReference type="ChEBI" id="CHEBI:15378"/>
        <dbReference type="ChEBI" id="CHEBI:57394"/>
        <dbReference type="ChEBI" id="CHEBI:57692"/>
        <dbReference type="ChEBI" id="CHEBI:58307"/>
        <dbReference type="ChEBI" id="CHEBI:71412"/>
    </reaction>
</comment>
<proteinExistence type="inferred from homology"/>
<comment type="cofactor">
    <cofactor evidence="1 27">
        <name>FAD</name>
        <dbReference type="ChEBI" id="CHEBI:57692"/>
    </cofactor>
</comment>
<dbReference type="EC" id="1.3.8.7" evidence="5"/>
<dbReference type="InterPro" id="IPR025878">
    <property type="entry name" value="Acyl-CoA_dh-like_C_dom"/>
</dbReference>
<evidence type="ECO:0000259" key="29">
    <source>
        <dbReference type="Pfam" id="PF00441"/>
    </source>
</evidence>
<evidence type="ECO:0000256" key="22">
    <source>
        <dbReference type="ARBA" id="ARBA00054301"/>
    </source>
</evidence>
<evidence type="ECO:0000256" key="27">
    <source>
        <dbReference type="RuleBase" id="RU362125"/>
    </source>
</evidence>
<dbReference type="KEGG" id="nano:G5V58_24105"/>
<evidence type="ECO:0000256" key="16">
    <source>
        <dbReference type="ARBA" id="ARBA00050315"/>
    </source>
</evidence>
<evidence type="ECO:0000256" key="28">
    <source>
        <dbReference type="SAM" id="MobiDB-lite"/>
    </source>
</evidence>
<dbReference type="Pfam" id="PF00441">
    <property type="entry name" value="Acyl-CoA_dh_1"/>
    <property type="match status" value="1"/>
</dbReference>
<comment type="catalytic activity">
    <reaction evidence="14">
        <text>hexanoyl-CoA + oxidized [electron-transfer flavoprotein] + H(+) = (2E)-hexenoyl-CoA + reduced [electron-transfer flavoprotein]</text>
        <dbReference type="Rhea" id="RHEA:43464"/>
        <dbReference type="Rhea" id="RHEA-COMP:10685"/>
        <dbReference type="Rhea" id="RHEA-COMP:10686"/>
        <dbReference type="ChEBI" id="CHEBI:15378"/>
        <dbReference type="ChEBI" id="CHEBI:57692"/>
        <dbReference type="ChEBI" id="CHEBI:58307"/>
        <dbReference type="ChEBI" id="CHEBI:62077"/>
        <dbReference type="ChEBI" id="CHEBI:62620"/>
    </reaction>
</comment>
<evidence type="ECO:0000256" key="12">
    <source>
        <dbReference type="ARBA" id="ARBA00023098"/>
    </source>
</evidence>
<comment type="catalytic activity">
    <reaction evidence="21">
        <text>oxidized [electron-transfer flavoprotein] + hexadecanoyl-CoA + H(+) = (2E)-hexadecenoyl-CoA + reduced [electron-transfer flavoprotein]</text>
        <dbReference type="Rhea" id="RHEA:43448"/>
        <dbReference type="Rhea" id="RHEA-COMP:10685"/>
        <dbReference type="Rhea" id="RHEA-COMP:10686"/>
        <dbReference type="ChEBI" id="CHEBI:15378"/>
        <dbReference type="ChEBI" id="CHEBI:57379"/>
        <dbReference type="ChEBI" id="CHEBI:57692"/>
        <dbReference type="ChEBI" id="CHEBI:58307"/>
        <dbReference type="ChEBI" id="CHEBI:61526"/>
    </reaction>
</comment>
<name>A0A6G6WJK5_9ACTN</name>
<dbReference type="Pfam" id="PF02770">
    <property type="entry name" value="Acyl-CoA_dh_M"/>
    <property type="match status" value="1"/>
</dbReference>
<comment type="catalytic activity">
    <reaction evidence="17">
        <text>dodecanoyl-CoA + oxidized [electron-transfer flavoprotein] + H(+) = (2E)-dodecenoyl-CoA + reduced [electron-transfer flavoprotein]</text>
        <dbReference type="Rhea" id="RHEA:47296"/>
        <dbReference type="Rhea" id="RHEA-COMP:10685"/>
        <dbReference type="Rhea" id="RHEA-COMP:10686"/>
        <dbReference type="ChEBI" id="CHEBI:15378"/>
        <dbReference type="ChEBI" id="CHEBI:57330"/>
        <dbReference type="ChEBI" id="CHEBI:57375"/>
        <dbReference type="ChEBI" id="CHEBI:57692"/>
        <dbReference type="ChEBI" id="CHEBI:58307"/>
    </reaction>
</comment>
<dbReference type="InterPro" id="IPR009075">
    <property type="entry name" value="AcylCo_DH/oxidase_C"/>
</dbReference>
<evidence type="ECO:0000256" key="5">
    <source>
        <dbReference type="ARBA" id="ARBA00012033"/>
    </source>
</evidence>
<dbReference type="AlphaFoldDB" id="A0A6G6WJK5"/>
<dbReference type="InterPro" id="IPR036250">
    <property type="entry name" value="AcylCo_DH-like_C"/>
</dbReference>
<dbReference type="SUPFAM" id="SSF56645">
    <property type="entry name" value="Acyl-CoA dehydrogenase NM domain-like"/>
    <property type="match status" value="1"/>
</dbReference>
<keyword evidence="10" id="KW-0276">Fatty acid metabolism</keyword>
<evidence type="ECO:0000256" key="14">
    <source>
        <dbReference type="ARBA" id="ARBA00048375"/>
    </source>
</evidence>
<dbReference type="Pfam" id="PF12806">
    <property type="entry name" value="Acyl-CoA_dh_C"/>
    <property type="match status" value="1"/>
</dbReference>
<dbReference type="SUPFAM" id="SSF47203">
    <property type="entry name" value="Acyl-CoA dehydrogenase C-terminal domain-like"/>
    <property type="match status" value="1"/>
</dbReference>
<dbReference type="GO" id="GO:0005886">
    <property type="term" value="C:plasma membrane"/>
    <property type="evidence" value="ECO:0007669"/>
    <property type="project" value="TreeGrafter"/>
</dbReference>
<evidence type="ECO:0000256" key="11">
    <source>
        <dbReference type="ARBA" id="ARBA00023002"/>
    </source>
</evidence>
<evidence type="ECO:0000256" key="23">
    <source>
        <dbReference type="ARBA" id="ARBA00069359"/>
    </source>
</evidence>
<evidence type="ECO:0000256" key="6">
    <source>
        <dbReference type="ARBA" id="ARBA00012040"/>
    </source>
</evidence>
<evidence type="ECO:0000259" key="31">
    <source>
        <dbReference type="Pfam" id="PF12806"/>
    </source>
</evidence>
<feature type="region of interest" description="Disordered" evidence="28">
    <location>
        <begin position="55"/>
        <end position="74"/>
    </location>
</feature>
<evidence type="ECO:0000256" key="9">
    <source>
        <dbReference type="ARBA" id="ARBA00022827"/>
    </source>
</evidence>
<reference evidence="32 33" key="1">
    <citation type="submission" date="2020-02" db="EMBL/GenBank/DDBJ databases">
        <title>Full genome sequence of Nocardioides sp. R-3366.</title>
        <authorList>
            <person name="Im W.-T."/>
        </authorList>
    </citation>
    <scope>NUCLEOTIDE SEQUENCE [LARGE SCALE GENOMIC DNA]</scope>
    <source>
        <strain evidence="32 33">R-3366</strain>
    </source>
</reference>
<dbReference type="Gene3D" id="1.20.140.10">
    <property type="entry name" value="Butyryl-CoA Dehydrogenase, subunit A, domain 3"/>
    <property type="match status" value="1"/>
</dbReference>
<dbReference type="GO" id="GO:0004466">
    <property type="term" value="F:long-chain fatty acyl-CoA dehydrogenase activity"/>
    <property type="evidence" value="ECO:0007669"/>
    <property type="project" value="UniProtKB-EC"/>
</dbReference>
<dbReference type="RefSeq" id="WP_165237984.1">
    <property type="nucleotide sequence ID" value="NZ_CP049257.1"/>
</dbReference>
<feature type="domain" description="Acyl-CoA dehydrogenase/oxidase C-terminal" evidence="29">
    <location>
        <begin position="296"/>
        <end position="467"/>
    </location>
</feature>
<keyword evidence="11 27" id="KW-0560">Oxidoreductase</keyword>
<evidence type="ECO:0000256" key="3">
    <source>
        <dbReference type="ARBA" id="ARBA00009347"/>
    </source>
</evidence>
<comment type="subunit">
    <text evidence="4">Homodimer.</text>
</comment>
<dbReference type="Gene3D" id="2.40.110.20">
    <property type="match status" value="1"/>
</dbReference>
<evidence type="ECO:0000256" key="18">
    <source>
        <dbReference type="ARBA" id="ARBA00050695"/>
    </source>
</evidence>
<comment type="function">
    <text evidence="22">Acyl-CoA dehydrogenase that exhibits broad specificity for linear acyl-CoA substrates, with a preference for long-chain substrates.</text>
</comment>
<dbReference type="InterPro" id="IPR052166">
    <property type="entry name" value="Diverse_Acyl-CoA_DH"/>
</dbReference>
<sequence length="624" mass="68277">MSHYKTNLRDIEFNLFEVLGRDEVLGTGPFGEIDGEAARSILAEVERISREDLAASYEDSDRNPPVFDPETHTAPLPESFKKSYRAWMDAEFWRTQIKEELGGTYAPSTLNWAIAEMVLGANAPVWMYGCGPAFAGVIHRNGNERDQAIAQLVVDREWGTTMVLTEPDAGSDVGAGRTRATANEDGTWNIEGVKRFITSGESDLQENIIHLVLARPAGVEGVGGPGTKGLSLFIVPKYHFDLETGELTGERNGAYVTNVEHKMGIKVSNTCEVTFGDPAIGGGEPARGWLLGEVHDGIAQMFQVIENARMMVGTKAIATLSAGYLNALDYAKTRVQGADLTQSGDKTAPRVTITHHPDVRRSLLVQKSFAEAMRALVLYTASWQDEVQLLEHADQLDTDEAKLASAVNDLLLPIVKGYGSERSWVLLGTESLQTFGGSGFLQEYPLEQYVRDAKIDTLYEGTTAIQGQDFFFRKIVKDQGRALGHLAEQIQGFIDSEAGNGRLKVERELLAQALEDANTLVGHMINELMTAQDEIRNVYKVGLNTTRLLMVLGDVVCGWLLLRQAEIALQKLGGSPSPKDQAFYEGKVAAAQFFAQTNLPRISAEVAIAQATDLSVMDLSEDAF</sequence>
<evidence type="ECO:0000256" key="17">
    <source>
        <dbReference type="ARBA" id="ARBA00050336"/>
    </source>
</evidence>
<evidence type="ECO:0000256" key="8">
    <source>
        <dbReference type="ARBA" id="ARBA00022630"/>
    </source>
</evidence>
<dbReference type="InterPro" id="IPR009100">
    <property type="entry name" value="AcylCoA_DH/oxidase_NM_dom_sf"/>
</dbReference>
<dbReference type="EC" id="1.3.8.1" evidence="7"/>
<dbReference type="EC" id="1.3.8.8" evidence="6"/>
<comment type="catalytic activity">
    <reaction evidence="15">
        <text>a long-chain 2,3-saturated fatty acyl-CoA + oxidized [electron-transfer flavoprotein] + H(+) = a long-chain (2E)-enoyl-CoA + reduced [electron-transfer flavoprotein]</text>
        <dbReference type="Rhea" id="RHEA:17721"/>
        <dbReference type="Rhea" id="RHEA-COMP:10685"/>
        <dbReference type="Rhea" id="RHEA-COMP:10686"/>
        <dbReference type="ChEBI" id="CHEBI:15378"/>
        <dbReference type="ChEBI" id="CHEBI:57692"/>
        <dbReference type="ChEBI" id="CHEBI:58307"/>
        <dbReference type="ChEBI" id="CHEBI:83721"/>
        <dbReference type="ChEBI" id="CHEBI:83727"/>
        <dbReference type="EC" id="1.3.8.8"/>
    </reaction>
</comment>
<dbReference type="PANTHER" id="PTHR42803">
    <property type="entry name" value="ACYL-COA DEHYDROGENASE"/>
    <property type="match status" value="1"/>
</dbReference>
<accession>A0A6G6WJK5</accession>
<protein>
    <recommendedName>
        <fullName evidence="23">Broad-specificity linear acyl-CoA dehydrogenase FadE5</fullName>
        <ecNumber evidence="7">1.3.8.1</ecNumber>
        <ecNumber evidence="5">1.3.8.7</ecNumber>
        <ecNumber evidence="6">1.3.8.8</ecNumber>
    </recommendedName>
    <alternativeName>
        <fullName evidence="25">Long-chain-acyl-CoA dehydrogenase</fullName>
    </alternativeName>
    <alternativeName>
        <fullName evidence="26">Medium-chain-acyl-CoA dehydrogenase</fullName>
    </alternativeName>
    <alternativeName>
        <fullName evidence="24">Short-chain-acyl-CoA dehydrogenase</fullName>
    </alternativeName>
</protein>
<comment type="catalytic activity">
    <reaction evidence="16">
        <text>a short-chain 2,3-saturated fatty acyl-CoA + oxidized [electron-transfer flavoprotein] + H(+) = a short-chain (2E)-enoyl-CoA + reduced [electron-transfer flavoprotein]</text>
        <dbReference type="Rhea" id="RHEA:47196"/>
        <dbReference type="Rhea" id="RHEA-COMP:10685"/>
        <dbReference type="Rhea" id="RHEA-COMP:10686"/>
        <dbReference type="ChEBI" id="CHEBI:15378"/>
        <dbReference type="ChEBI" id="CHEBI:57692"/>
        <dbReference type="ChEBI" id="CHEBI:58307"/>
        <dbReference type="ChEBI" id="CHEBI:87487"/>
        <dbReference type="ChEBI" id="CHEBI:87488"/>
        <dbReference type="EC" id="1.3.8.1"/>
    </reaction>
</comment>
<evidence type="ECO:0000313" key="32">
    <source>
        <dbReference type="EMBL" id="QIG45424.1"/>
    </source>
</evidence>
<evidence type="ECO:0000256" key="24">
    <source>
        <dbReference type="ARBA" id="ARBA00075470"/>
    </source>
</evidence>
<evidence type="ECO:0000256" key="2">
    <source>
        <dbReference type="ARBA" id="ARBA00004872"/>
    </source>
</evidence>
<evidence type="ECO:0000256" key="26">
    <source>
        <dbReference type="ARBA" id="ARBA00077336"/>
    </source>
</evidence>
<dbReference type="GO" id="GO:0016937">
    <property type="term" value="F:short-chain fatty acyl-CoA dehydrogenase activity"/>
    <property type="evidence" value="ECO:0007669"/>
    <property type="project" value="UniProtKB-EC"/>
</dbReference>
<organism evidence="32 33">
    <name type="scientific">Nocardioides anomalus</name>
    <dbReference type="NCBI Taxonomy" id="2712223"/>
    <lineage>
        <taxon>Bacteria</taxon>
        <taxon>Bacillati</taxon>
        <taxon>Actinomycetota</taxon>
        <taxon>Actinomycetes</taxon>
        <taxon>Propionibacteriales</taxon>
        <taxon>Nocardioidaceae</taxon>
        <taxon>Nocardioides</taxon>
    </lineage>
</organism>
<evidence type="ECO:0000256" key="4">
    <source>
        <dbReference type="ARBA" id="ARBA00011738"/>
    </source>
</evidence>
<comment type="catalytic activity">
    <reaction evidence="13">
        <text>a medium-chain 2,3-saturated fatty acyl-CoA + oxidized [electron-transfer flavoprotein] + H(+) = a medium-chain (2E)-enoyl-CoA + reduced [electron-transfer flavoprotein]</text>
        <dbReference type="Rhea" id="RHEA:14477"/>
        <dbReference type="Rhea" id="RHEA-COMP:10685"/>
        <dbReference type="Rhea" id="RHEA-COMP:10686"/>
        <dbReference type="ChEBI" id="CHEBI:15378"/>
        <dbReference type="ChEBI" id="CHEBI:57692"/>
        <dbReference type="ChEBI" id="CHEBI:58307"/>
        <dbReference type="ChEBI" id="CHEBI:83723"/>
        <dbReference type="ChEBI" id="CHEBI:83726"/>
        <dbReference type="EC" id="1.3.8.7"/>
    </reaction>
</comment>
<evidence type="ECO:0000256" key="1">
    <source>
        <dbReference type="ARBA" id="ARBA00001974"/>
    </source>
</evidence>
<comment type="catalytic activity">
    <reaction evidence="19">
        <text>decanoyl-CoA + oxidized [electron-transfer flavoprotein] + H(+) = (2E)-decenoyl-CoA + reduced [electron-transfer flavoprotein]</text>
        <dbReference type="Rhea" id="RHEA:48176"/>
        <dbReference type="Rhea" id="RHEA-COMP:10685"/>
        <dbReference type="Rhea" id="RHEA-COMP:10686"/>
        <dbReference type="ChEBI" id="CHEBI:15378"/>
        <dbReference type="ChEBI" id="CHEBI:57692"/>
        <dbReference type="ChEBI" id="CHEBI:58307"/>
        <dbReference type="ChEBI" id="CHEBI:61406"/>
        <dbReference type="ChEBI" id="CHEBI:61430"/>
    </reaction>
</comment>
<evidence type="ECO:0000256" key="10">
    <source>
        <dbReference type="ARBA" id="ARBA00022832"/>
    </source>
</evidence>